<dbReference type="PANTHER" id="PTHR11161">
    <property type="entry name" value="O-ACYLTRANSFERASE"/>
    <property type="match status" value="1"/>
</dbReference>
<protein>
    <recommendedName>
        <fullName evidence="3">Acyltransferase 3 domain-containing protein</fullName>
    </recommendedName>
</protein>
<feature type="transmembrane region" description="Helical" evidence="1">
    <location>
        <begin position="595"/>
        <end position="619"/>
    </location>
</feature>
<keyword evidence="1" id="KW-0812">Transmembrane</keyword>
<accession>A0AAN7VGH5</accession>
<dbReference type="Pfam" id="PF01757">
    <property type="entry name" value="Acyl_transf_3"/>
    <property type="match status" value="1"/>
</dbReference>
<organism evidence="4 5">
    <name type="scientific">Pyrocoelia pectoralis</name>
    <dbReference type="NCBI Taxonomy" id="417401"/>
    <lineage>
        <taxon>Eukaryota</taxon>
        <taxon>Metazoa</taxon>
        <taxon>Ecdysozoa</taxon>
        <taxon>Arthropoda</taxon>
        <taxon>Hexapoda</taxon>
        <taxon>Insecta</taxon>
        <taxon>Pterygota</taxon>
        <taxon>Neoptera</taxon>
        <taxon>Endopterygota</taxon>
        <taxon>Coleoptera</taxon>
        <taxon>Polyphaga</taxon>
        <taxon>Elateriformia</taxon>
        <taxon>Elateroidea</taxon>
        <taxon>Lampyridae</taxon>
        <taxon>Lampyrinae</taxon>
        <taxon>Pyrocoelia</taxon>
    </lineage>
</organism>
<gene>
    <name evidence="4" type="ORF">RI129_002394</name>
</gene>
<keyword evidence="1" id="KW-1133">Transmembrane helix</keyword>
<feature type="transmembrane region" description="Helical" evidence="1">
    <location>
        <begin position="531"/>
        <end position="552"/>
    </location>
</feature>
<feature type="transmembrane region" description="Helical" evidence="1">
    <location>
        <begin position="154"/>
        <end position="176"/>
    </location>
</feature>
<evidence type="ECO:0000259" key="3">
    <source>
        <dbReference type="Pfam" id="PF01757"/>
    </source>
</evidence>
<feature type="transmembrane region" description="Helical" evidence="1">
    <location>
        <begin position="314"/>
        <end position="334"/>
    </location>
</feature>
<feature type="signal peptide" evidence="2">
    <location>
        <begin position="1"/>
        <end position="20"/>
    </location>
</feature>
<dbReference type="InterPro" id="IPR052728">
    <property type="entry name" value="O2_lipid_transport_reg"/>
</dbReference>
<dbReference type="Proteomes" id="UP001329430">
    <property type="component" value="Chromosome 2"/>
</dbReference>
<feature type="transmembrane region" description="Helical" evidence="1">
    <location>
        <begin position="235"/>
        <end position="254"/>
    </location>
</feature>
<feature type="domain" description="Acyltransferase 3" evidence="3">
    <location>
        <begin position="226"/>
        <end position="618"/>
    </location>
</feature>
<evidence type="ECO:0000313" key="4">
    <source>
        <dbReference type="EMBL" id="KAK5647502.1"/>
    </source>
</evidence>
<keyword evidence="2" id="KW-0732">Signal</keyword>
<feature type="transmembrane region" description="Helical" evidence="1">
    <location>
        <begin position="452"/>
        <end position="475"/>
    </location>
</feature>
<dbReference type="InterPro" id="IPR002656">
    <property type="entry name" value="Acyl_transf_3_dom"/>
</dbReference>
<proteinExistence type="predicted"/>
<sequence>MGRYTCIIILWMFVLVPSEAVLNSVSEEDYNDMPLLFHVDDYDRCMALKQKALYCSITVQLSPLHGNHSKVWKTIEKVFSNERNYRHDRLRHMICVPQFCRSTSKNISILKHDEPSLIRDISQCYSDKYKHLDLKGSVTKIQCQTDQPRYSLDLLDVCVAVLYGMILLLIIIGTVYEGTARLKTKEEYEVLTTSPCGSIISCFSIIKNWKRLSGKSTNVDVKPLKCMNGMRSCNIIAVILSHTFILSLAVPTVNPTFIEEASGKPVYMFVMNGTVIIQSYFVMAGWLLSYHFFKIFEKEKKVKISYIILAFVHRYIRLTPCLALVLAFNTTWLYHIGSGPFWDKIVGDEYRNCRNNWWLNLLYINNYVDFQHTCMLHTWYLGADTQLFALALLVMALVWKFQKYLKAIFGTCLAIGIIIPALHNYIYDYDIIVRYYPEPLYRLMLHVNEFRLMYITGHNNIGAYVIGMIFGYIFYKYNNTNVFNRKIYVTLWWIFVFLVPLTVIFLAYPFYQESYVPSRIGAAMYTALGRNFFALAMAAGIFGATQKIGWFLRSCIIWTPFQILGRITYCVYLIHLTLIRIRIGQTRTPVHSSVYVLLTTTLTDIFISFIIGLFLCLFVELPTSALQKLMLPEMKNKVKPITQKQRNISIAIVSNNDNLISKI</sequence>
<keyword evidence="1" id="KW-0472">Membrane</keyword>
<dbReference type="AlphaFoldDB" id="A0AAN7VGH5"/>
<reference evidence="4 5" key="1">
    <citation type="journal article" date="2024" name="Insects">
        <title>An Improved Chromosome-Level Genome Assembly of the Firefly Pyrocoelia pectoralis.</title>
        <authorList>
            <person name="Fu X."/>
            <person name="Meyer-Rochow V.B."/>
            <person name="Ballantyne L."/>
            <person name="Zhu X."/>
        </authorList>
    </citation>
    <scope>NUCLEOTIDE SEQUENCE [LARGE SCALE GENOMIC DNA]</scope>
    <source>
        <strain evidence="4">XCY_ONT2</strain>
    </source>
</reference>
<dbReference type="EMBL" id="JAVRBK010000002">
    <property type="protein sequence ID" value="KAK5647502.1"/>
    <property type="molecule type" value="Genomic_DNA"/>
</dbReference>
<evidence type="ECO:0000256" key="1">
    <source>
        <dbReference type="SAM" id="Phobius"/>
    </source>
</evidence>
<feature type="transmembrane region" description="Helical" evidence="1">
    <location>
        <begin position="266"/>
        <end position="293"/>
    </location>
</feature>
<keyword evidence="5" id="KW-1185">Reference proteome</keyword>
<comment type="caution">
    <text evidence="4">The sequence shown here is derived from an EMBL/GenBank/DDBJ whole genome shotgun (WGS) entry which is preliminary data.</text>
</comment>
<evidence type="ECO:0000256" key="2">
    <source>
        <dbReference type="SAM" id="SignalP"/>
    </source>
</evidence>
<evidence type="ECO:0000313" key="5">
    <source>
        <dbReference type="Proteomes" id="UP001329430"/>
    </source>
</evidence>
<feature type="transmembrane region" description="Helical" evidence="1">
    <location>
        <begin position="487"/>
        <end position="511"/>
    </location>
</feature>
<feature type="chain" id="PRO_5043000574" description="Acyltransferase 3 domain-containing protein" evidence="2">
    <location>
        <begin position="21"/>
        <end position="663"/>
    </location>
</feature>
<feature type="transmembrane region" description="Helical" evidence="1">
    <location>
        <begin position="379"/>
        <end position="399"/>
    </location>
</feature>
<dbReference type="GO" id="GO:0016747">
    <property type="term" value="F:acyltransferase activity, transferring groups other than amino-acyl groups"/>
    <property type="evidence" value="ECO:0007669"/>
    <property type="project" value="InterPro"/>
</dbReference>
<dbReference type="PANTHER" id="PTHR11161:SF0">
    <property type="entry name" value="O-ACYLTRANSFERASE LIKE PROTEIN"/>
    <property type="match status" value="1"/>
</dbReference>
<feature type="transmembrane region" description="Helical" evidence="1">
    <location>
        <begin position="408"/>
        <end position="427"/>
    </location>
</feature>
<feature type="transmembrane region" description="Helical" evidence="1">
    <location>
        <begin position="564"/>
        <end position="583"/>
    </location>
</feature>
<name>A0AAN7VGH5_9COLE</name>